<reference evidence="2" key="1">
    <citation type="journal article" date="2020" name="Int. J. Syst. Evol. Microbiol.">
        <title>Alteromonas alba sp. nov., a marine bacterium isolated from the seawater of the West Pacific Ocean.</title>
        <authorList>
            <person name="Sun C."/>
            <person name="Wu Y.-H."/>
            <person name="Xamxidin M."/>
            <person name="Cheng H."/>
            <person name="Xu X.-W."/>
        </authorList>
    </citation>
    <scope>NUCLEOTIDE SEQUENCE [LARGE SCALE GENOMIC DNA]</scope>
    <source>
        <strain evidence="2">9a2</strain>
    </source>
</reference>
<gene>
    <name evidence="1" type="ORF">C6Y39_12025</name>
</gene>
<keyword evidence="2" id="KW-1185">Reference proteome</keyword>
<protein>
    <submittedName>
        <fullName evidence="1">Uncharacterized protein</fullName>
    </submittedName>
</protein>
<evidence type="ECO:0000313" key="2">
    <source>
        <dbReference type="Proteomes" id="UP000239539"/>
    </source>
</evidence>
<comment type="caution">
    <text evidence="1">The sequence shown here is derived from an EMBL/GenBank/DDBJ whole genome shotgun (WGS) entry which is preliminary data.</text>
</comment>
<evidence type="ECO:0000313" key="1">
    <source>
        <dbReference type="EMBL" id="PRO68373.1"/>
    </source>
</evidence>
<accession>A0ABX5CMX4</accession>
<dbReference type="RefSeq" id="WP_105931511.1">
    <property type="nucleotide sequence ID" value="NZ_PVNO01000026.1"/>
</dbReference>
<sequence>MCGKCIEGCFLAGWRDGTYSFDLMQETPDFMGKDVMAAHSLVEIVASPGHNIESLHNHDFNFSPMMAWAAWFYSQNTSFANAELTDYQFHLENQRAKRYAEQSDWAELTLLFPEIAAFLDTLTLDQVGNMPDEKLLNEIETCLLFIHGDGFYKYELITSMFDDEGIFPAITLSDTAKPSVFITHALEIFLLTEHLLRYRPTSWLLRVTLTIDLTCDFDSFHMAWRRYVANRIFGKLTNDEQLAFGSTLPLNTIRAICQRNANDKPLLRQMLAIVKKCKGDEQIIPEQLVEHIKALLLK</sequence>
<name>A0ABX5CMX4_9ALTE</name>
<organism evidence="1 2">
    <name type="scientific">Alteromonas gracilis</name>
    <dbReference type="NCBI Taxonomy" id="1479524"/>
    <lineage>
        <taxon>Bacteria</taxon>
        <taxon>Pseudomonadati</taxon>
        <taxon>Pseudomonadota</taxon>
        <taxon>Gammaproteobacteria</taxon>
        <taxon>Alteromonadales</taxon>
        <taxon>Alteromonadaceae</taxon>
        <taxon>Alteromonas/Salinimonas group</taxon>
        <taxon>Alteromonas</taxon>
    </lineage>
</organism>
<proteinExistence type="predicted"/>
<dbReference type="Proteomes" id="UP000239539">
    <property type="component" value="Unassembled WGS sequence"/>
</dbReference>
<dbReference type="EMBL" id="PVNO01000026">
    <property type="protein sequence ID" value="PRO68373.1"/>
    <property type="molecule type" value="Genomic_DNA"/>
</dbReference>